<keyword evidence="3" id="KW-0658">Purine biosynthesis</keyword>
<dbReference type="PRINTS" id="PR01575">
    <property type="entry name" value="FFH4HYDRLASE"/>
</dbReference>
<evidence type="ECO:0000256" key="3">
    <source>
        <dbReference type="HAMAP-Rule" id="MF_01927"/>
    </source>
</evidence>
<dbReference type="InterPro" id="IPR002912">
    <property type="entry name" value="ACT_dom"/>
</dbReference>
<evidence type="ECO:0000256" key="2">
    <source>
        <dbReference type="ARBA" id="ARBA00022801"/>
    </source>
</evidence>
<dbReference type="PROSITE" id="PS51671">
    <property type="entry name" value="ACT"/>
    <property type="match status" value="1"/>
</dbReference>
<dbReference type="UniPathway" id="UPA00074">
    <property type="reaction ID" value="UER00170"/>
</dbReference>
<dbReference type="PIRSF" id="PIRSF036480">
    <property type="entry name" value="FormyFH4_hydr"/>
    <property type="match status" value="1"/>
</dbReference>
<comment type="similarity">
    <text evidence="3">Belongs to the PurU family.</text>
</comment>
<dbReference type="InterPro" id="IPR004810">
    <property type="entry name" value="PurU"/>
</dbReference>
<dbReference type="SUPFAM" id="SSF55021">
    <property type="entry name" value="ACT-like"/>
    <property type="match status" value="1"/>
</dbReference>
<dbReference type="PANTHER" id="PTHR42706">
    <property type="entry name" value="FORMYLTETRAHYDROFOLATE DEFORMYLASE"/>
    <property type="match status" value="1"/>
</dbReference>
<dbReference type="STRING" id="414048.SAMN04489864_105108"/>
<dbReference type="GO" id="GO:0006189">
    <property type="term" value="P:'de novo' IMP biosynthetic process"/>
    <property type="evidence" value="ECO:0007669"/>
    <property type="project" value="UniProtKB-UniRule"/>
</dbReference>
<dbReference type="RefSeq" id="WP_090993544.1">
    <property type="nucleotide sequence ID" value="NZ_FOPP01000005.1"/>
</dbReference>
<dbReference type="PANTHER" id="PTHR42706:SF1">
    <property type="entry name" value="FORMYLTETRAHYDROFOLATE DEFORMYLASE 2, MITOCHONDRIAL"/>
    <property type="match status" value="1"/>
</dbReference>
<evidence type="ECO:0000313" key="6">
    <source>
        <dbReference type="EMBL" id="SFH10667.1"/>
    </source>
</evidence>
<dbReference type="InterPro" id="IPR036477">
    <property type="entry name" value="Formyl_transf_N_sf"/>
</dbReference>
<comment type="function">
    <text evidence="3">Catalyzes the hydrolysis of 10-formyltetrahydrofolate (formyl-FH4) to formate and tetrahydrofolate (FH4).</text>
</comment>
<comment type="catalytic activity">
    <reaction evidence="3">
        <text>(6R)-10-formyltetrahydrofolate + H2O = (6S)-5,6,7,8-tetrahydrofolate + formate + H(+)</text>
        <dbReference type="Rhea" id="RHEA:19833"/>
        <dbReference type="ChEBI" id="CHEBI:15377"/>
        <dbReference type="ChEBI" id="CHEBI:15378"/>
        <dbReference type="ChEBI" id="CHEBI:15740"/>
        <dbReference type="ChEBI" id="CHEBI:57453"/>
        <dbReference type="ChEBI" id="CHEBI:195366"/>
        <dbReference type="EC" id="3.5.1.10"/>
    </reaction>
</comment>
<dbReference type="Pfam" id="PF00551">
    <property type="entry name" value="Formyl_trans_N"/>
    <property type="match status" value="1"/>
</dbReference>
<dbReference type="InterPro" id="IPR045865">
    <property type="entry name" value="ACT-like_dom_sf"/>
</dbReference>
<gene>
    <name evidence="3" type="primary">purU</name>
    <name evidence="6" type="ORF">SAMN04489864_105108</name>
</gene>
<dbReference type="GO" id="GO:0008864">
    <property type="term" value="F:formyltetrahydrofolate deformylase activity"/>
    <property type="evidence" value="ECO:0007669"/>
    <property type="project" value="UniProtKB-UniRule"/>
</dbReference>
<dbReference type="NCBIfam" id="NF004684">
    <property type="entry name" value="PRK06027.1"/>
    <property type="match status" value="1"/>
</dbReference>
<dbReference type="InterPro" id="IPR002376">
    <property type="entry name" value="Formyl_transf_N"/>
</dbReference>
<feature type="domain" description="ACT" evidence="5">
    <location>
        <begin position="5"/>
        <end position="86"/>
    </location>
</feature>
<reference evidence="6 7" key="1">
    <citation type="submission" date="2016-10" db="EMBL/GenBank/DDBJ databases">
        <authorList>
            <person name="de Groot N.N."/>
        </authorList>
    </citation>
    <scope>NUCLEOTIDE SEQUENCE [LARGE SCALE GENOMIC DNA]</scope>
    <source>
        <strain evidence="6 7">DSM 18684</strain>
    </source>
</reference>
<evidence type="ECO:0000256" key="1">
    <source>
        <dbReference type="ARBA" id="ARBA00022563"/>
    </source>
</evidence>
<keyword evidence="2 3" id="KW-0378">Hydrolase</keyword>
<dbReference type="Proteomes" id="UP000199666">
    <property type="component" value="Unassembled WGS sequence"/>
</dbReference>
<dbReference type="AlphaFoldDB" id="A0A1I2XC92"/>
<proteinExistence type="inferred from homology"/>
<dbReference type="OrthoDB" id="9806170at2"/>
<evidence type="ECO:0000256" key="4">
    <source>
        <dbReference type="NCBIfam" id="TIGR00655"/>
    </source>
</evidence>
<dbReference type="SUPFAM" id="SSF53328">
    <property type="entry name" value="Formyltransferase"/>
    <property type="match status" value="1"/>
</dbReference>
<dbReference type="Pfam" id="PF01842">
    <property type="entry name" value="ACT"/>
    <property type="match status" value="1"/>
</dbReference>
<evidence type="ECO:0000313" key="7">
    <source>
        <dbReference type="Proteomes" id="UP000199666"/>
    </source>
</evidence>
<protein>
    <recommendedName>
        <fullName evidence="3 4">Formyltetrahydrofolate deformylase</fullName>
        <ecNumber evidence="3 4">3.5.1.10</ecNumber>
    </recommendedName>
    <alternativeName>
        <fullName evidence="3">Formyl-FH(4) hydrolase</fullName>
    </alternativeName>
</protein>
<comment type="pathway">
    <text evidence="3">Purine metabolism; IMP biosynthesis via de novo pathway; formate from 10-formyl-5,6,7,8-tetrahydrofolate: step 1/1.</text>
</comment>
<dbReference type="EMBL" id="FOPP01000005">
    <property type="protein sequence ID" value="SFH10667.1"/>
    <property type="molecule type" value="Genomic_DNA"/>
</dbReference>
<keyword evidence="1 3" id="KW-0554">One-carbon metabolism</keyword>
<dbReference type="Gene3D" id="3.40.50.170">
    <property type="entry name" value="Formyl transferase, N-terminal domain"/>
    <property type="match status" value="1"/>
</dbReference>
<keyword evidence="7" id="KW-1185">Reference proteome</keyword>
<accession>A0A1I2XC92</accession>
<name>A0A1I2XC92_9SPHI</name>
<evidence type="ECO:0000259" key="5">
    <source>
        <dbReference type="PROSITE" id="PS51671"/>
    </source>
</evidence>
<feature type="active site" evidence="3">
    <location>
        <position position="223"/>
    </location>
</feature>
<dbReference type="HAMAP" id="MF_01927">
    <property type="entry name" value="PurU"/>
    <property type="match status" value="1"/>
</dbReference>
<sequence>MNNLLILIQCKDKVGLVTDITRILALHKLNIIAMREFVDETENKFFTRIACSGIITDKLVLKQELIAVLPIEAKVNLVTKKEKNIAVLVTKEFHCLADLLVRAHFKTLGAVVKCVIGNHSTLQEFAEKMGVPFFYVAHENKSKADFEREMVQLLINYELDYIVLAKFMRILSPEFIQQYPNKIINIHHSFLPAFVGASPYRQAFERGVKIIGATAHFVTNNLDEGPIINQQTIHVNHTLNAKQMAIGGREIEKAVLSKALEQVLEDRVFISGNKTIVFE</sequence>
<organism evidence="6 7">
    <name type="scientific">Pedobacter insulae</name>
    <dbReference type="NCBI Taxonomy" id="414048"/>
    <lineage>
        <taxon>Bacteria</taxon>
        <taxon>Pseudomonadati</taxon>
        <taxon>Bacteroidota</taxon>
        <taxon>Sphingobacteriia</taxon>
        <taxon>Sphingobacteriales</taxon>
        <taxon>Sphingobacteriaceae</taxon>
        <taxon>Pedobacter</taxon>
    </lineage>
</organism>
<dbReference type="Gene3D" id="3.30.70.260">
    <property type="match status" value="1"/>
</dbReference>
<dbReference type="NCBIfam" id="TIGR00655">
    <property type="entry name" value="PurU"/>
    <property type="match status" value="1"/>
</dbReference>
<dbReference type="EC" id="3.5.1.10" evidence="3 4"/>
<dbReference type="GO" id="GO:0006730">
    <property type="term" value="P:one-carbon metabolic process"/>
    <property type="evidence" value="ECO:0007669"/>
    <property type="project" value="UniProtKB-KW"/>
</dbReference>